<dbReference type="PANTHER" id="PTHR21240:SF28">
    <property type="entry name" value="ISO-OROTATE DECARBOXYLASE (EUROFUNG)"/>
    <property type="match status" value="1"/>
</dbReference>
<dbReference type="InterPro" id="IPR032466">
    <property type="entry name" value="Metal_Hydrolase"/>
</dbReference>
<dbReference type="PANTHER" id="PTHR21240">
    <property type="entry name" value="2-AMINO-3-CARBOXYLMUCONATE-6-SEMIALDEHYDE DECARBOXYLASE"/>
    <property type="match status" value="1"/>
</dbReference>
<sequence length="316" mass="35521">MFDFHTHFLPSEVLLWLKENKNAVHAVWERKSPEKAPFLTVNGKWGFELKETFFKEDLFLHAQTNAGITHSLVSPVPQLFLYDLAEEITDEMAGVYNRALSNWIKKESRRLSGLGTIPLNSPVKACGRLREAMALGLKGAIIGPGASDMLLSDEAFTPFWEEADRQEAVIFIHPLLSEDPRLRRKMMPNLIGVPWETTVCAADLLLSGLIDRFPNVKILLAHGGGFLPYQIGRLDKGYQKWPNVSSSITAPPSDYLRRFWYDTVLWHGESAAYLQKLAGKDRVVPGSDYPFDLCQWPPANIGREGAEALLGMKIEA</sequence>
<dbReference type="SUPFAM" id="SSF51556">
    <property type="entry name" value="Metallo-dependent hydrolases"/>
    <property type="match status" value="1"/>
</dbReference>
<dbReference type="EMBL" id="CP021920">
    <property type="protein sequence ID" value="ASB86944.1"/>
    <property type="molecule type" value="Genomic_DNA"/>
</dbReference>
<dbReference type="EC" id="4.1.1.45" evidence="3"/>
<dbReference type="Pfam" id="PF04909">
    <property type="entry name" value="Amidohydro_2"/>
    <property type="match status" value="1"/>
</dbReference>
<evidence type="ECO:0000313" key="4">
    <source>
        <dbReference type="Proteomes" id="UP000196877"/>
    </source>
</evidence>
<feature type="domain" description="Amidohydrolase-related" evidence="2">
    <location>
        <begin position="3"/>
        <end position="300"/>
    </location>
</feature>
<dbReference type="GO" id="GO:0001760">
    <property type="term" value="F:aminocarboxymuconate-semialdehyde decarboxylase activity"/>
    <property type="evidence" value="ECO:0007669"/>
    <property type="project" value="UniProtKB-EC"/>
</dbReference>
<accession>A0ABM6LCM0</accession>
<name>A0ABM6LCM0_9BACI</name>
<dbReference type="GeneID" id="92855571"/>
<evidence type="ECO:0000256" key="1">
    <source>
        <dbReference type="ARBA" id="ARBA00023239"/>
    </source>
</evidence>
<protein>
    <submittedName>
        <fullName evidence="3">Aminocarboxymuconate-semialdehyde decarboxylase</fullName>
        <ecNumber evidence="3">4.1.1.45</ecNumber>
    </submittedName>
</protein>
<dbReference type="InterPro" id="IPR006680">
    <property type="entry name" value="Amidohydro-rel"/>
</dbReference>
<gene>
    <name evidence="3" type="ORF">S101395_00389</name>
</gene>
<keyword evidence="4" id="KW-1185">Reference proteome</keyword>
<dbReference type="InterPro" id="IPR032465">
    <property type="entry name" value="ACMSD"/>
</dbReference>
<dbReference type="Gene3D" id="3.20.20.140">
    <property type="entry name" value="Metal-dependent hydrolases"/>
    <property type="match status" value="1"/>
</dbReference>
<evidence type="ECO:0000313" key="3">
    <source>
        <dbReference type="EMBL" id="ASB86944.1"/>
    </source>
</evidence>
<organism evidence="3 4">
    <name type="scientific">Bacillus sonorensis</name>
    <dbReference type="NCBI Taxonomy" id="119858"/>
    <lineage>
        <taxon>Bacteria</taxon>
        <taxon>Bacillati</taxon>
        <taxon>Bacillota</taxon>
        <taxon>Bacilli</taxon>
        <taxon>Bacillales</taxon>
        <taxon>Bacillaceae</taxon>
        <taxon>Bacillus</taxon>
    </lineage>
</organism>
<reference evidence="3 4" key="1">
    <citation type="submission" date="2017-06" db="EMBL/GenBank/DDBJ databases">
        <title>Genome sequence of Bacillus sonorensis strain SRCM101395.</title>
        <authorList>
            <person name="Cho S.H."/>
        </authorList>
    </citation>
    <scope>NUCLEOTIDE SEQUENCE [LARGE SCALE GENOMIC DNA]</scope>
    <source>
        <strain evidence="3 4">SRCM101395</strain>
    </source>
</reference>
<keyword evidence="1 3" id="KW-0456">Lyase</keyword>
<dbReference type="Proteomes" id="UP000196877">
    <property type="component" value="Chromosome"/>
</dbReference>
<dbReference type="RefSeq" id="WP_006639480.1">
    <property type="nucleotide sequence ID" value="NZ_BORD01000001.1"/>
</dbReference>
<proteinExistence type="predicted"/>
<evidence type="ECO:0000259" key="2">
    <source>
        <dbReference type="Pfam" id="PF04909"/>
    </source>
</evidence>